<evidence type="ECO:0000256" key="1">
    <source>
        <dbReference type="SAM" id="MobiDB-lite"/>
    </source>
</evidence>
<feature type="compositionally biased region" description="Basic residues" evidence="1">
    <location>
        <begin position="35"/>
        <end position="46"/>
    </location>
</feature>
<feature type="compositionally biased region" description="Gly residues" evidence="1">
    <location>
        <begin position="248"/>
        <end position="258"/>
    </location>
</feature>
<dbReference type="Proteomes" id="UP000256780">
    <property type="component" value="Chromosome CBM2587_a"/>
</dbReference>
<organism evidence="2">
    <name type="scientific">Cupriavidus taiwanensis</name>
    <dbReference type="NCBI Taxonomy" id="164546"/>
    <lineage>
        <taxon>Bacteria</taxon>
        <taxon>Pseudomonadati</taxon>
        <taxon>Pseudomonadota</taxon>
        <taxon>Betaproteobacteria</taxon>
        <taxon>Burkholderiales</taxon>
        <taxon>Burkholderiaceae</taxon>
        <taxon>Cupriavidus</taxon>
    </lineage>
</organism>
<dbReference type="EMBL" id="OFSQ01000012">
    <property type="protein sequence ID" value="SOY50106.1"/>
    <property type="molecule type" value="Genomic_DNA"/>
</dbReference>
<reference evidence="2" key="1">
    <citation type="submission" date="2018-01" db="EMBL/GenBank/DDBJ databases">
        <authorList>
            <person name="Clerissi C."/>
        </authorList>
    </citation>
    <scope>NUCLEOTIDE SEQUENCE</scope>
    <source>
        <strain evidence="2">Cupriavidus sp. LMG 19464</strain>
    </source>
</reference>
<evidence type="ECO:0000313" key="2">
    <source>
        <dbReference type="EMBL" id="SOY50106.1"/>
    </source>
</evidence>
<gene>
    <name evidence="2" type="ORF">CBM2587_A20237</name>
</gene>
<feature type="compositionally biased region" description="Basic residues" evidence="1">
    <location>
        <begin position="109"/>
        <end position="125"/>
    </location>
</feature>
<proteinExistence type="predicted"/>
<dbReference type="AlphaFoldDB" id="A0A375BQ71"/>
<feature type="compositionally biased region" description="Basic and acidic residues" evidence="1">
    <location>
        <begin position="198"/>
        <end position="219"/>
    </location>
</feature>
<protein>
    <submittedName>
        <fullName evidence="2">Uncharacterized protein</fullName>
    </submittedName>
</protein>
<comment type="caution">
    <text evidence="2">The sequence shown here is derived from an EMBL/GenBank/DDBJ whole genome shotgun (WGS) entry which is preliminary data.</text>
</comment>
<feature type="region of interest" description="Disordered" evidence="1">
    <location>
        <begin position="271"/>
        <end position="290"/>
    </location>
</feature>
<accession>A0A375BQ71</accession>
<feature type="compositionally biased region" description="Basic residues" evidence="1">
    <location>
        <begin position="53"/>
        <end position="79"/>
    </location>
</feature>
<sequence length="290" mass="30671">MREGAARAQYRRQPGHAAPSRYRRAVHARAGAVQRRARSAAHRRPHRADARQHAARAAHQRRQAGHRHLPHRQRGRRPLHRDQALPDPHQPGSAGRARRPALDRDHLAHHQPGARRRYHRAHPARHQGQEDRPQPDVLRGGHAGDRRNACAPGGQPAAGLVGVSQWRSQERSGADGGEGQLPRTRAQVRAHPSAARGGADRGKHRDQLAAPGRDQRAEAAEFAVLRDGLSGAGAGGGAESQPDEGRRGAGGVGDGAGGAALSSGLPIPACLLPSPACGSGAGGEGRRVKG</sequence>
<feature type="region of interest" description="Disordered" evidence="1">
    <location>
        <begin position="1"/>
        <end position="265"/>
    </location>
</feature>
<name>A0A375BQ71_9BURK</name>